<keyword evidence="9 10" id="KW-0807">Transducer</keyword>
<dbReference type="InterPro" id="IPR004117">
    <property type="entry name" value="7tm6_olfct_rcpt"/>
</dbReference>
<evidence type="ECO:0000256" key="9">
    <source>
        <dbReference type="ARBA" id="ARBA00023224"/>
    </source>
</evidence>
<gene>
    <name evidence="11" type="ORF">KPH14_003029</name>
</gene>
<feature type="transmembrane region" description="Helical" evidence="10">
    <location>
        <begin position="120"/>
        <end position="142"/>
    </location>
</feature>
<dbReference type="GO" id="GO:0005886">
    <property type="term" value="C:plasma membrane"/>
    <property type="evidence" value="ECO:0007669"/>
    <property type="project" value="UniProtKB-SubCell"/>
</dbReference>
<dbReference type="Proteomes" id="UP001258017">
    <property type="component" value="Unassembled WGS sequence"/>
</dbReference>
<proteinExistence type="inferred from homology"/>
<comment type="caution">
    <text evidence="10">Lacks conserved residue(s) required for the propagation of feature annotation.</text>
</comment>
<evidence type="ECO:0000256" key="6">
    <source>
        <dbReference type="ARBA" id="ARBA00022989"/>
    </source>
</evidence>
<sequence length="385" mass="43360">MLMSTIGPIVELLLRCVGVWPSSMVVLPRIFWVITVAFIQIFQFRYIFAHSGFMELMKIMDSVSVTLSYTITIFKLLVFWINCRIFHDILASMATDWDECADTVNGRSTMTIKVLLAHRISNLIISVYGFAAFFYATGTLIISDANYDELKGTDRELLLKMILPFDSNKSPIYEIVIITQFLHQLLTSTVAAALSSLIIAVILHLGGQADILCEILLDLNTKHIEGGTSIATLRTVIARHQKIILFSDNIETLFSYFTLMQFMSNILIICCLGFMIVTSIGDGDIEVARLTKSIIFYFAIIIEAFVICFAGEYVTAKGKMIGDAAYESVWYDLRPRESRLLLLMILRSQKRLTITAGKIMDLSLERFTTIIKASASYVSVLLAMY</sequence>
<keyword evidence="5 10" id="KW-0552">Olfaction</keyword>
<evidence type="ECO:0000256" key="5">
    <source>
        <dbReference type="ARBA" id="ARBA00022725"/>
    </source>
</evidence>
<evidence type="ECO:0000256" key="7">
    <source>
        <dbReference type="ARBA" id="ARBA00023136"/>
    </source>
</evidence>
<accession>A0AAD9RWM9</accession>
<dbReference type="PANTHER" id="PTHR21137">
    <property type="entry name" value="ODORANT RECEPTOR"/>
    <property type="match status" value="1"/>
</dbReference>
<feature type="transmembrane region" description="Helical" evidence="10">
    <location>
        <begin position="181"/>
        <end position="203"/>
    </location>
</feature>
<dbReference type="GO" id="GO:0004984">
    <property type="term" value="F:olfactory receptor activity"/>
    <property type="evidence" value="ECO:0007669"/>
    <property type="project" value="InterPro"/>
</dbReference>
<dbReference type="Pfam" id="PF02949">
    <property type="entry name" value="7tm_6"/>
    <property type="match status" value="1"/>
</dbReference>
<dbReference type="GO" id="GO:0005549">
    <property type="term" value="F:odorant binding"/>
    <property type="evidence" value="ECO:0007669"/>
    <property type="project" value="InterPro"/>
</dbReference>
<evidence type="ECO:0000256" key="8">
    <source>
        <dbReference type="ARBA" id="ARBA00023170"/>
    </source>
</evidence>
<evidence type="ECO:0000313" key="11">
    <source>
        <dbReference type="EMBL" id="KAK2587310.1"/>
    </source>
</evidence>
<organism evidence="11 12">
    <name type="scientific">Odynerus spinipes</name>
    <dbReference type="NCBI Taxonomy" id="1348599"/>
    <lineage>
        <taxon>Eukaryota</taxon>
        <taxon>Metazoa</taxon>
        <taxon>Ecdysozoa</taxon>
        <taxon>Arthropoda</taxon>
        <taxon>Hexapoda</taxon>
        <taxon>Insecta</taxon>
        <taxon>Pterygota</taxon>
        <taxon>Neoptera</taxon>
        <taxon>Endopterygota</taxon>
        <taxon>Hymenoptera</taxon>
        <taxon>Apocrita</taxon>
        <taxon>Aculeata</taxon>
        <taxon>Vespoidea</taxon>
        <taxon>Vespidae</taxon>
        <taxon>Eumeninae</taxon>
        <taxon>Odynerus</taxon>
    </lineage>
</organism>
<feature type="transmembrane region" description="Helical" evidence="10">
    <location>
        <begin position="293"/>
        <end position="314"/>
    </location>
</feature>
<keyword evidence="6 10" id="KW-1133">Transmembrane helix</keyword>
<dbReference type="AlphaFoldDB" id="A0AAD9RWM9"/>
<keyword evidence="7 10" id="KW-0472">Membrane</keyword>
<keyword evidence="4 10" id="KW-0812">Transmembrane</keyword>
<evidence type="ECO:0000256" key="1">
    <source>
        <dbReference type="ARBA" id="ARBA00004651"/>
    </source>
</evidence>
<reference evidence="11" key="2">
    <citation type="journal article" date="2023" name="Commun. Biol.">
        <title>Intrasexual cuticular hydrocarbon dimorphism in a wasp sheds light on hydrocarbon biosynthesis genes in Hymenoptera.</title>
        <authorList>
            <person name="Moris V.C."/>
            <person name="Podsiadlowski L."/>
            <person name="Martin S."/>
            <person name="Oeyen J.P."/>
            <person name="Donath A."/>
            <person name="Petersen M."/>
            <person name="Wilbrandt J."/>
            <person name="Misof B."/>
            <person name="Liedtke D."/>
            <person name="Thamm M."/>
            <person name="Scheiner R."/>
            <person name="Schmitt T."/>
            <person name="Niehuis O."/>
        </authorList>
    </citation>
    <scope>NUCLEOTIDE SEQUENCE</scope>
    <source>
        <strain evidence="11">GBR_01_08_01A</strain>
    </source>
</reference>
<keyword evidence="3 10" id="KW-0716">Sensory transduction</keyword>
<keyword evidence="2" id="KW-1003">Cell membrane</keyword>
<comment type="caution">
    <text evidence="11">The sequence shown here is derived from an EMBL/GenBank/DDBJ whole genome shotgun (WGS) entry which is preliminary data.</text>
</comment>
<evidence type="ECO:0000313" key="12">
    <source>
        <dbReference type="Proteomes" id="UP001258017"/>
    </source>
</evidence>
<protein>
    <recommendedName>
        <fullName evidence="10">Odorant receptor</fullName>
    </recommendedName>
</protein>
<name>A0AAD9RWM9_9HYME</name>
<feature type="transmembrane region" description="Helical" evidence="10">
    <location>
        <begin position="262"/>
        <end position="281"/>
    </location>
</feature>
<feature type="transmembrane region" description="Helical" evidence="10">
    <location>
        <begin position="30"/>
        <end position="48"/>
    </location>
</feature>
<evidence type="ECO:0000256" key="10">
    <source>
        <dbReference type="RuleBase" id="RU351113"/>
    </source>
</evidence>
<evidence type="ECO:0000256" key="2">
    <source>
        <dbReference type="ARBA" id="ARBA00022475"/>
    </source>
</evidence>
<dbReference type="GO" id="GO:0007165">
    <property type="term" value="P:signal transduction"/>
    <property type="evidence" value="ECO:0007669"/>
    <property type="project" value="UniProtKB-KW"/>
</dbReference>
<dbReference type="EMBL" id="JAIFRP010000007">
    <property type="protein sequence ID" value="KAK2587310.1"/>
    <property type="molecule type" value="Genomic_DNA"/>
</dbReference>
<keyword evidence="8 10" id="KW-0675">Receptor</keyword>
<evidence type="ECO:0000256" key="3">
    <source>
        <dbReference type="ARBA" id="ARBA00022606"/>
    </source>
</evidence>
<comment type="subcellular location">
    <subcellularLocation>
        <location evidence="1 10">Cell membrane</location>
        <topology evidence="1 10">Multi-pass membrane protein</topology>
    </subcellularLocation>
</comment>
<evidence type="ECO:0000256" key="4">
    <source>
        <dbReference type="ARBA" id="ARBA00022692"/>
    </source>
</evidence>
<reference evidence="11" key="1">
    <citation type="submission" date="2021-08" db="EMBL/GenBank/DDBJ databases">
        <authorList>
            <person name="Misof B."/>
            <person name="Oliver O."/>
            <person name="Podsiadlowski L."/>
            <person name="Donath A."/>
            <person name="Peters R."/>
            <person name="Mayer C."/>
            <person name="Rust J."/>
            <person name="Gunkel S."/>
            <person name="Lesny P."/>
            <person name="Martin S."/>
            <person name="Oeyen J.P."/>
            <person name="Petersen M."/>
            <person name="Panagiotis P."/>
            <person name="Wilbrandt J."/>
            <person name="Tanja T."/>
        </authorList>
    </citation>
    <scope>NUCLEOTIDE SEQUENCE</scope>
    <source>
        <strain evidence="11">GBR_01_08_01A</strain>
        <tissue evidence="11">Thorax + abdomen</tissue>
    </source>
</reference>
<keyword evidence="12" id="KW-1185">Reference proteome</keyword>
<comment type="similarity">
    <text evidence="10">Belongs to the insect chemoreceptor superfamily. Heteromeric odorant receptor channel (TC 1.A.69) family.</text>
</comment>
<dbReference type="PANTHER" id="PTHR21137:SF35">
    <property type="entry name" value="ODORANT RECEPTOR 19A-RELATED"/>
    <property type="match status" value="1"/>
</dbReference>